<sequence>MQKLQLEKWLLEVDVGRTREYYKQDQELCNCVDCKNYREAFTQMDPQITQLFNELGIEPTKPDLLSEFGEAKDGLHLYIGHYYLAASLIEGKYCLDSDWTSENTATLGNFTFGFAEADLSEKDDLPMPGLWLEFESKIPWVLHDPQ</sequence>
<dbReference type="eggNOG" id="ENOG5032V5F">
    <property type="taxonomic scope" value="Bacteria"/>
</dbReference>
<dbReference type="Proteomes" id="UP000028863">
    <property type="component" value="Unassembled WGS sequence"/>
</dbReference>
<dbReference type="AlphaFoldDB" id="W9ALS2"/>
<keyword evidence="2" id="KW-1185">Reference proteome</keyword>
<evidence type="ECO:0000313" key="1">
    <source>
        <dbReference type="EMBL" id="CDO03862.1"/>
    </source>
</evidence>
<reference evidence="1" key="2">
    <citation type="submission" date="2014-03" db="EMBL/GenBank/DDBJ databases">
        <authorList>
            <person name="Urmite Genomes"/>
        </authorList>
    </citation>
    <scope>NUCLEOTIDE SEQUENCE</scope>
    <source>
        <strain evidence="1">S1</strain>
    </source>
</reference>
<dbReference type="EMBL" id="CCAX010000002">
    <property type="protein sequence ID" value="CDO03862.1"/>
    <property type="molecule type" value="Genomic_DNA"/>
</dbReference>
<name>W9ALS2_9BACI</name>
<accession>W9ALS2</accession>
<protein>
    <submittedName>
        <fullName evidence="1">Uncharacterized protein</fullName>
    </submittedName>
</protein>
<evidence type="ECO:0000313" key="2">
    <source>
        <dbReference type="Proteomes" id="UP000028863"/>
    </source>
</evidence>
<dbReference type="STRING" id="171693.BN988_02392"/>
<proteinExistence type="predicted"/>
<comment type="caution">
    <text evidence="1">The sequence shown here is derived from an EMBL/GenBank/DDBJ whole genome shotgun (WGS) entry which is preliminary data.</text>
</comment>
<dbReference type="RefSeq" id="WP_036576910.1">
    <property type="nucleotide sequence ID" value="NZ_CABLBW010000002.1"/>
</dbReference>
<reference evidence="1" key="1">
    <citation type="submission" date="2014-03" db="EMBL/GenBank/DDBJ databases">
        <title>Draft genome sequencing of Oceanobacillus picturae strain S1 isolated from human gut.</title>
        <authorList>
            <person name="Croce O."/>
            <person name="Lagier J.C."/>
            <person name="Raoult D."/>
        </authorList>
    </citation>
    <scope>NUCLEOTIDE SEQUENCE [LARGE SCALE GENOMIC DNA]</scope>
    <source>
        <strain evidence="1">S1</strain>
    </source>
</reference>
<organism evidence="1 2">
    <name type="scientific">Oceanobacillus picturae</name>
    <dbReference type="NCBI Taxonomy" id="171693"/>
    <lineage>
        <taxon>Bacteria</taxon>
        <taxon>Bacillati</taxon>
        <taxon>Bacillota</taxon>
        <taxon>Bacilli</taxon>
        <taxon>Bacillales</taxon>
        <taxon>Bacillaceae</taxon>
        <taxon>Oceanobacillus</taxon>
    </lineage>
</organism>
<gene>
    <name evidence="1" type="ORF">BN988_02392</name>
</gene>